<evidence type="ECO:0000313" key="3">
    <source>
        <dbReference type="Proteomes" id="UP001345963"/>
    </source>
</evidence>
<feature type="region of interest" description="Disordered" evidence="1">
    <location>
        <begin position="67"/>
        <end position="112"/>
    </location>
</feature>
<organism evidence="2 3">
    <name type="scientific">Ataeniobius toweri</name>
    <dbReference type="NCBI Taxonomy" id="208326"/>
    <lineage>
        <taxon>Eukaryota</taxon>
        <taxon>Metazoa</taxon>
        <taxon>Chordata</taxon>
        <taxon>Craniata</taxon>
        <taxon>Vertebrata</taxon>
        <taxon>Euteleostomi</taxon>
        <taxon>Actinopterygii</taxon>
        <taxon>Neopterygii</taxon>
        <taxon>Teleostei</taxon>
        <taxon>Neoteleostei</taxon>
        <taxon>Acanthomorphata</taxon>
        <taxon>Ovalentaria</taxon>
        <taxon>Atherinomorphae</taxon>
        <taxon>Cyprinodontiformes</taxon>
        <taxon>Goodeidae</taxon>
        <taxon>Ataeniobius</taxon>
    </lineage>
</organism>
<gene>
    <name evidence="2" type="ORF">ATANTOWER_016900</name>
</gene>
<evidence type="ECO:0000313" key="2">
    <source>
        <dbReference type="EMBL" id="MED6255919.1"/>
    </source>
</evidence>
<comment type="caution">
    <text evidence="2">The sequence shown here is derived from an EMBL/GenBank/DDBJ whole genome shotgun (WGS) entry which is preliminary data.</text>
</comment>
<protein>
    <submittedName>
        <fullName evidence="2">Uncharacterized protein</fullName>
    </submittedName>
</protein>
<feature type="compositionally biased region" description="Basic and acidic residues" evidence="1">
    <location>
        <begin position="93"/>
        <end position="112"/>
    </location>
</feature>
<evidence type="ECO:0000256" key="1">
    <source>
        <dbReference type="SAM" id="MobiDB-lite"/>
    </source>
</evidence>
<keyword evidence="3" id="KW-1185">Reference proteome</keyword>
<dbReference type="Proteomes" id="UP001345963">
    <property type="component" value="Unassembled WGS sequence"/>
</dbReference>
<dbReference type="EMBL" id="JAHUTI010072334">
    <property type="protein sequence ID" value="MED6255919.1"/>
    <property type="molecule type" value="Genomic_DNA"/>
</dbReference>
<feature type="compositionally biased region" description="Basic and acidic residues" evidence="1">
    <location>
        <begin position="71"/>
        <end position="82"/>
    </location>
</feature>
<name>A0ABU7BZY9_9TELE</name>
<sequence length="112" mass="12758">MASRGTSVDESLSSTWLTGPQLLWEWEIQLSAKENIQFNSVYLYSANSQHVISRHFTKVGYITISPNIAHSEGDPEGRKVQSSERSTQIGDIVMDKDDMQPRSQWKLDTEKQ</sequence>
<reference evidence="2 3" key="1">
    <citation type="submission" date="2021-07" db="EMBL/GenBank/DDBJ databases">
        <authorList>
            <person name="Palmer J.M."/>
        </authorList>
    </citation>
    <scope>NUCLEOTIDE SEQUENCE [LARGE SCALE GENOMIC DNA]</scope>
    <source>
        <strain evidence="2 3">AT_MEX2019</strain>
        <tissue evidence="2">Muscle</tissue>
    </source>
</reference>
<accession>A0ABU7BZY9</accession>
<proteinExistence type="predicted"/>